<dbReference type="EMBL" id="MTQA01000675">
    <property type="protein sequence ID" value="PNP53595.1"/>
    <property type="molecule type" value="Genomic_DNA"/>
</dbReference>
<dbReference type="AlphaFoldDB" id="A0A2K0U724"/>
<evidence type="ECO:0000256" key="1">
    <source>
        <dbReference type="SAM" id="MobiDB-lite"/>
    </source>
</evidence>
<evidence type="ECO:0000313" key="2">
    <source>
        <dbReference type="EMBL" id="PNP53595.1"/>
    </source>
</evidence>
<evidence type="ECO:0000313" key="3">
    <source>
        <dbReference type="Proteomes" id="UP000236664"/>
    </source>
</evidence>
<dbReference type="Proteomes" id="UP000236664">
    <property type="component" value="Unassembled WGS sequence"/>
</dbReference>
<reference evidence="2 3" key="1">
    <citation type="submission" date="2017-06" db="EMBL/GenBank/DDBJ databases">
        <title>Genome of Fusarium nygamai isolate CS10214.</title>
        <authorList>
            <person name="Gardiner D.M."/>
            <person name="Obanor F."/>
            <person name="Kazan K."/>
        </authorList>
    </citation>
    <scope>NUCLEOTIDE SEQUENCE [LARGE SCALE GENOMIC DNA]</scope>
    <source>
        <strain evidence="2 3">CS10214</strain>
    </source>
</reference>
<proteinExistence type="predicted"/>
<organism evidence="2 3">
    <name type="scientific">Gibberella nygamai</name>
    <name type="common">Bean root rot disease fungus</name>
    <name type="synonym">Fusarium nygamai</name>
    <dbReference type="NCBI Taxonomy" id="42673"/>
    <lineage>
        <taxon>Eukaryota</taxon>
        <taxon>Fungi</taxon>
        <taxon>Dikarya</taxon>
        <taxon>Ascomycota</taxon>
        <taxon>Pezizomycotina</taxon>
        <taxon>Sordariomycetes</taxon>
        <taxon>Hypocreomycetidae</taxon>
        <taxon>Hypocreales</taxon>
        <taxon>Nectriaceae</taxon>
        <taxon>Fusarium</taxon>
        <taxon>Fusarium fujikuroi species complex</taxon>
    </lineage>
</organism>
<accession>A0A2K0U724</accession>
<feature type="region of interest" description="Disordered" evidence="1">
    <location>
        <begin position="1"/>
        <end position="49"/>
    </location>
</feature>
<comment type="caution">
    <text evidence="2">The sequence shown here is derived from an EMBL/GenBank/DDBJ whole genome shotgun (WGS) entry which is preliminary data.</text>
</comment>
<protein>
    <submittedName>
        <fullName evidence="2">Uncharacterized protein</fullName>
    </submittedName>
</protein>
<sequence length="49" mass="5566">MPAFVGAQLGRRKCEASFADSAKNNENTSESWAPRRTDNDTWVHNQNRT</sequence>
<name>A0A2K0U724_GIBNY</name>
<gene>
    <name evidence="2" type="ORF">FNYG_15727</name>
</gene>
<feature type="compositionally biased region" description="Polar residues" evidence="1">
    <location>
        <begin position="22"/>
        <end position="31"/>
    </location>
</feature>
<keyword evidence="3" id="KW-1185">Reference proteome</keyword>